<dbReference type="InterPro" id="IPR011109">
    <property type="entry name" value="DNA_bind_recombinase_dom"/>
</dbReference>
<dbReference type="GO" id="GO:0003677">
    <property type="term" value="F:DNA binding"/>
    <property type="evidence" value="ECO:0007669"/>
    <property type="project" value="UniProtKB-KW"/>
</dbReference>
<proteinExistence type="predicted"/>
<dbReference type="HOGENOM" id="CLU_010686_0_2_9"/>
<feature type="domain" description="Resolvase/invertase-type recombinase catalytic" evidence="6">
    <location>
        <begin position="2"/>
        <end position="159"/>
    </location>
</feature>
<keyword evidence="9" id="KW-1185">Reference proteome</keyword>
<dbReference type="eggNOG" id="COG1961">
    <property type="taxonomic scope" value="Bacteria"/>
</dbReference>
<keyword evidence="2" id="KW-0238">DNA-binding</keyword>
<evidence type="ECO:0000259" key="7">
    <source>
        <dbReference type="PROSITE" id="PS51737"/>
    </source>
</evidence>
<reference evidence="8 9" key="1">
    <citation type="submission" date="2014-08" db="EMBL/GenBank/DDBJ databases">
        <title>Comparative genomics of the Paenibacillus odorifer group.</title>
        <authorList>
            <person name="den Bakker H.C."/>
            <person name="Tsai Y.-C."/>
            <person name="Martin N."/>
            <person name="Korlach J."/>
            <person name="Wiedmann M."/>
        </authorList>
    </citation>
    <scope>NUCLEOTIDE SEQUENCE [LARGE SCALE GENOMIC DNA]</scope>
    <source>
        <strain evidence="8 9">DSM 15220</strain>
    </source>
</reference>
<dbReference type="PANTHER" id="PTHR30461">
    <property type="entry name" value="DNA-INVERTASE FROM LAMBDOID PROPHAGE"/>
    <property type="match status" value="1"/>
</dbReference>
<dbReference type="InterPro" id="IPR036162">
    <property type="entry name" value="Resolvase-like_N_sf"/>
</dbReference>
<dbReference type="InterPro" id="IPR050639">
    <property type="entry name" value="SSR_resolvase"/>
</dbReference>
<protein>
    <submittedName>
        <fullName evidence="8">Resolvase</fullName>
    </submittedName>
</protein>
<dbReference type="PANTHER" id="PTHR30461:SF23">
    <property type="entry name" value="DNA RECOMBINASE-RELATED"/>
    <property type="match status" value="1"/>
</dbReference>
<feature type="active site" description="O-(5'-phospho-DNA)-serine intermediate" evidence="4 5">
    <location>
        <position position="10"/>
    </location>
</feature>
<keyword evidence="1" id="KW-0229">DNA integration</keyword>
<dbReference type="PROSITE" id="PS51737">
    <property type="entry name" value="RECOMBINASE_DNA_BIND"/>
    <property type="match status" value="1"/>
</dbReference>
<dbReference type="SMART" id="SM00857">
    <property type="entry name" value="Resolvase"/>
    <property type="match status" value="1"/>
</dbReference>
<dbReference type="OrthoDB" id="9811097at2"/>
<evidence type="ECO:0000256" key="1">
    <source>
        <dbReference type="ARBA" id="ARBA00022908"/>
    </source>
</evidence>
<dbReference type="STRING" id="189425.PGRAT_21370"/>
<dbReference type="Proteomes" id="UP000029500">
    <property type="component" value="Chromosome"/>
</dbReference>
<dbReference type="Pfam" id="PF07508">
    <property type="entry name" value="Recombinase"/>
    <property type="match status" value="1"/>
</dbReference>
<evidence type="ECO:0000259" key="6">
    <source>
        <dbReference type="PROSITE" id="PS51736"/>
    </source>
</evidence>
<dbReference type="Gene3D" id="3.40.50.1390">
    <property type="entry name" value="Resolvase, N-terminal catalytic domain"/>
    <property type="match status" value="1"/>
</dbReference>
<evidence type="ECO:0000256" key="2">
    <source>
        <dbReference type="ARBA" id="ARBA00023125"/>
    </source>
</evidence>
<dbReference type="GO" id="GO:0015074">
    <property type="term" value="P:DNA integration"/>
    <property type="evidence" value="ECO:0007669"/>
    <property type="project" value="UniProtKB-KW"/>
</dbReference>
<feature type="domain" description="Recombinase" evidence="7">
    <location>
        <begin position="167"/>
        <end position="265"/>
    </location>
</feature>
<dbReference type="AlphaFoldDB" id="A0A089NLK5"/>
<gene>
    <name evidence="8" type="ORF">PGRAT_21370</name>
</gene>
<dbReference type="Pfam" id="PF00239">
    <property type="entry name" value="Resolvase"/>
    <property type="match status" value="1"/>
</dbReference>
<evidence type="ECO:0000256" key="3">
    <source>
        <dbReference type="ARBA" id="ARBA00023172"/>
    </source>
</evidence>
<dbReference type="InterPro" id="IPR006119">
    <property type="entry name" value="Resolv_N"/>
</dbReference>
<name>A0A089NLK5_9BACL</name>
<evidence type="ECO:0000313" key="8">
    <source>
        <dbReference type="EMBL" id="AIQ69904.1"/>
    </source>
</evidence>
<dbReference type="RefSeq" id="WP_025707953.1">
    <property type="nucleotide sequence ID" value="NZ_CP009287.1"/>
</dbReference>
<dbReference type="KEGG" id="pgm:PGRAT_21370"/>
<evidence type="ECO:0000256" key="4">
    <source>
        <dbReference type="PIRSR" id="PIRSR606118-50"/>
    </source>
</evidence>
<evidence type="ECO:0000256" key="5">
    <source>
        <dbReference type="PROSITE-ProRule" id="PRU10137"/>
    </source>
</evidence>
<dbReference type="InterPro" id="IPR038109">
    <property type="entry name" value="DNA_bind_recomb_sf"/>
</dbReference>
<dbReference type="InterPro" id="IPR006118">
    <property type="entry name" value="Recombinase_CS"/>
</dbReference>
<dbReference type="Gene3D" id="3.90.1750.20">
    <property type="entry name" value="Putative Large Serine Recombinase, Chain B, Domain 2"/>
    <property type="match status" value="1"/>
</dbReference>
<dbReference type="SUPFAM" id="SSF53041">
    <property type="entry name" value="Resolvase-like"/>
    <property type="match status" value="1"/>
</dbReference>
<dbReference type="PROSITE" id="PS51736">
    <property type="entry name" value="RECOMBINASES_3"/>
    <property type="match status" value="1"/>
</dbReference>
<sequence>MNVIGYVRVSTQGQVKDGYSLSYQQDEIQSYCEDQGWHLVHVFTDEGISGAKVDEEALEVEREGFQDMLTYVSSHKVDYVVVLNTSRLWRSDIVKVLVHRELKKRSIDIRSIEQRTYSIFKKDPSDFLINGLMELLDAYQRLEIAMKLGRGRNKKASEGKFAGGGIPFGYKGKRGSKQMFIDEQKASTVQRLFELKEQYPRWSLSALAEKLNEEGFTTEQGKRFTKVQVKRILDRKAFYQGTYRYGQIEADGKHQAILNYGGMCL</sequence>
<organism evidence="8 9">
    <name type="scientific">Paenibacillus graminis</name>
    <dbReference type="NCBI Taxonomy" id="189425"/>
    <lineage>
        <taxon>Bacteria</taxon>
        <taxon>Bacillati</taxon>
        <taxon>Bacillota</taxon>
        <taxon>Bacilli</taxon>
        <taxon>Bacillales</taxon>
        <taxon>Paenibacillaceae</taxon>
        <taxon>Paenibacillus</taxon>
    </lineage>
</organism>
<accession>A0A089NLK5</accession>
<keyword evidence="3" id="KW-0233">DNA recombination</keyword>
<dbReference type="CDD" id="cd00338">
    <property type="entry name" value="Ser_Recombinase"/>
    <property type="match status" value="1"/>
</dbReference>
<dbReference type="PROSITE" id="PS00397">
    <property type="entry name" value="RECOMBINASES_1"/>
    <property type="match status" value="1"/>
</dbReference>
<evidence type="ECO:0000313" key="9">
    <source>
        <dbReference type="Proteomes" id="UP000029500"/>
    </source>
</evidence>
<dbReference type="GO" id="GO:0000150">
    <property type="term" value="F:DNA strand exchange activity"/>
    <property type="evidence" value="ECO:0007669"/>
    <property type="project" value="InterPro"/>
</dbReference>
<dbReference type="EMBL" id="CP009287">
    <property type="protein sequence ID" value="AIQ69904.1"/>
    <property type="molecule type" value="Genomic_DNA"/>
</dbReference>